<keyword evidence="1" id="KW-0812">Transmembrane</keyword>
<dbReference type="Proteomes" id="UP001374893">
    <property type="component" value="Chromosome"/>
</dbReference>
<keyword evidence="1" id="KW-0472">Membrane</keyword>
<dbReference type="RefSeq" id="WP_338690478.1">
    <property type="nucleotide sequence ID" value="NZ_AP024702.1"/>
</dbReference>
<feature type="transmembrane region" description="Helical" evidence="1">
    <location>
        <begin position="12"/>
        <end position="36"/>
    </location>
</feature>
<evidence type="ECO:0000313" key="3">
    <source>
        <dbReference type="Proteomes" id="UP001374893"/>
    </source>
</evidence>
<accession>A0ABN6H2V4</accession>
<proteinExistence type="predicted"/>
<evidence type="ECO:0000256" key="1">
    <source>
        <dbReference type="SAM" id="Phobius"/>
    </source>
</evidence>
<protein>
    <recommendedName>
        <fullName evidence="4">Verru_Chthon cassette protein A</fullName>
    </recommendedName>
</protein>
<name>A0ABN6H2V4_9BACT</name>
<dbReference type="EMBL" id="AP024702">
    <property type="protein sequence ID" value="BCX47971.1"/>
    <property type="molecule type" value="Genomic_DNA"/>
</dbReference>
<keyword evidence="1" id="KW-1133">Transmembrane helix</keyword>
<evidence type="ECO:0000313" key="2">
    <source>
        <dbReference type="EMBL" id="BCX47971.1"/>
    </source>
</evidence>
<evidence type="ECO:0008006" key="4">
    <source>
        <dbReference type="Google" id="ProtNLM"/>
    </source>
</evidence>
<sequence length="1136" mass="124530">MNASRFTKLRERGFALIVTVSLLVVVGLLLVGILGLSTVATRSSSQTLAEAEARANARMSLIIALGQLQKTMGPDARVSARGETLAQDPRLGVEVASNSPKAWWVGVTGSDPGGGLDGDSAPGPGNPAVVWLVSGLDAGGDPASQIANPSPFDTPVPMYGDKTIDTDALTGGAPIMAGSVTIKSDVNKDSGGFAYFIDDNGMKAQLAASNPNVRNDVEPPLGNGAFPGTYDLGILEGMEELSGTPFEEYGRLFSINDLPLIGADRRIAREKRLGYTTLSRGVLSDVREGGLKKDLTIAFENRQVFDAVFPQGRTGFGEDYLVMDSEKYDQARDLQDNGYIHWEMFRDFYNIKKYIKGGGRTSPEHLDPILIHKGGLFSGYNTPFGQGRLGPHTIGDNGNVHSLHRAMPYGDYSVMQTNKSAENYKHSPVIPILQRMQMNAWLEETSAGRQRKLKTNVQLWTSHYNPFNIDIRLVGDANNAGPRVITYPQVRFSVPGLSVRNQQGKVMAFDNVSGLGGKRQSHVPHEVMLGAGRSHVCAFKNDGRIGAENDRGLFEDKVRNLTLESVYQDYDLVSGTTAGKQLEVEFYLAAPSMTHGADHLGGSHEVSQVFWAPFAWDAVDRKPGKSMKFTSGRGFNENTMASLGFNLRTTREGSGALRPLIDSNIRAMLCNTKWDSPLGVDLLASYSPENLGEMDDPFMPMDTRDNPKGYTYWGAGRDPVDGYDRVILFDIPRNDLVSLGQLQHASVGRFSYEPTYIVGNSYANLRIPLEDWRASVRDSFSTRDRGLDTFAIGGNFNLYDASYIVNEVLWDSYIFTTIPQVADNRGPGPDPQPTDAHFAALLNGEETLANPRFIPYEPPGSSFNRSTLQMSSRGRGETGAFYHNAGHLLVDGLFNVNSTSVDAWEAFLSGTHKLPYQKLEANGSVRRFETDVEGVRFPRVQSVLGGPMEKDNPDENYWTGFRDLEQEEVRELAEAIVAEIRERGPFRSLGEFVNRKLEYGEHGERGALQAALDKTVNAGIDDDFESDAGHPQVPAYSTQGAGFPGQLLQGDILQVLSPYMSVRSDTFTIRSYGESRSSDGKIRARAWCEATVQRFPDPVPDEGATGNALAQLVRPTSKFGRSFRISSFRWLSANEI</sequence>
<gene>
    <name evidence="2" type="ORF">HAHE_18790</name>
</gene>
<reference evidence="2 3" key="1">
    <citation type="submission" date="2021-06" db="EMBL/GenBank/DDBJ databases">
        <title>Complete genome of Haloferula helveola possessing various polysaccharide degrading enzymes.</title>
        <authorList>
            <person name="Takami H."/>
            <person name="Huang C."/>
            <person name="Hamasaki K."/>
        </authorList>
    </citation>
    <scope>NUCLEOTIDE SEQUENCE [LARGE SCALE GENOMIC DNA]</scope>
    <source>
        <strain evidence="2 3">CN-1</strain>
    </source>
</reference>
<organism evidence="2 3">
    <name type="scientific">Haloferula helveola</name>
    <dbReference type="NCBI Taxonomy" id="490095"/>
    <lineage>
        <taxon>Bacteria</taxon>
        <taxon>Pseudomonadati</taxon>
        <taxon>Verrucomicrobiota</taxon>
        <taxon>Verrucomicrobiia</taxon>
        <taxon>Verrucomicrobiales</taxon>
        <taxon>Verrucomicrobiaceae</taxon>
        <taxon>Haloferula</taxon>
    </lineage>
</organism>
<keyword evidence="3" id="KW-1185">Reference proteome</keyword>